<keyword evidence="2" id="KW-0723">Serine/threonine-protein kinase</keyword>
<feature type="compositionally biased region" description="Basic and acidic residues" evidence="10">
    <location>
        <begin position="21"/>
        <end position="30"/>
    </location>
</feature>
<dbReference type="SMART" id="SM00220">
    <property type="entry name" value="S_TKc"/>
    <property type="match status" value="1"/>
</dbReference>
<feature type="compositionally biased region" description="Acidic residues" evidence="10">
    <location>
        <begin position="7"/>
        <end position="20"/>
    </location>
</feature>
<keyword evidence="6 9" id="KW-0067">ATP-binding</keyword>
<keyword evidence="4 9" id="KW-0547">Nucleotide-binding</keyword>
<evidence type="ECO:0000256" key="2">
    <source>
        <dbReference type="ARBA" id="ARBA00022527"/>
    </source>
</evidence>
<dbReference type="GO" id="GO:0005737">
    <property type="term" value="C:cytoplasm"/>
    <property type="evidence" value="ECO:0007669"/>
    <property type="project" value="TreeGrafter"/>
</dbReference>
<accession>A0A084QIS6</accession>
<feature type="domain" description="Protein kinase" evidence="11">
    <location>
        <begin position="84"/>
        <end position="337"/>
    </location>
</feature>
<dbReference type="SUPFAM" id="SSF48371">
    <property type="entry name" value="ARM repeat"/>
    <property type="match status" value="1"/>
</dbReference>
<dbReference type="PROSITE" id="PS00108">
    <property type="entry name" value="PROTEIN_KINASE_ST"/>
    <property type="match status" value="1"/>
</dbReference>
<dbReference type="HOGENOM" id="CLU_001872_1_1_1"/>
<dbReference type="GO" id="GO:0004674">
    <property type="term" value="F:protein serine/threonine kinase activity"/>
    <property type="evidence" value="ECO:0007669"/>
    <property type="project" value="UniProtKB-KW"/>
</dbReference>
<dbReference type="InterPro" id="IPR017441">
    <property type="entry name" value="Protein_kinase_ATP_BS"/>
</dbReference>
<dbReference type="Proteomes" id="UP000028524">
    <property type="component" value="Unassembled WGS sequence"/>
</dbReference>
<dbReference type="OMA" id="VKQIKLV"/>
<dbReference type="GO" id="GO:0005524">
    <property type="term" value="F:ATP binding"/>
    <property type="evidence" value="ECO:0007669"/>
    <property type="project" value="UniProtKB-UniRule"/>
</dbReference>
<dbReference type="FunFam" id="1.25.10.10:FF:000176">
    <property type="entry name" value="Cell division control protein"/>
    <property type="match status" value="1"/>
</dbReference>
<evidence type="ECO:0000256" key="5">
    <source>
        <dbReference type="ARBA" id="ARBA00022777"/>
    </source>
</evidence>
<feature type="non-terminal residue" evidence="12">
    <location>
        <position position="1"/>
    </location>
</feature>
<comment type="catalytic activity">
    <reaction evidence="7">
        <text>L-threonyl-[protein] + ATP = O-phospho-L-threonyl-[protein] + ADP + H(+)</text>
        <dbReference type="Rhea" id="RHEA:46608"/>
        <dbReference type="Rhea" id="RHEA-COMP:11060"/>
        <dbReference type="Rhea" id="RHEA-COMP:11605"/>
        <dbReference type="ChEBI" id="CHEBI:15378"/>
        <dbReference type="ChEBI" id="CHEBI:30013"/>
        <dbReference type="ChEBI" id="CHEBI:30616"/>
        <dbReference type="ChEBI" id="CHEBI:61977"/>
        <dbReference type="ChEBI" id="CHEBI:456216"/>
        <dbReference type="EC" id="2.7.11.1"/>
    </reaction>
</comment>
<keyword evidence="3" id="KW-0808">Transferase</keyword>
<feature type="region of interest" description="Disordered" evidence="10">
    <location>
        <begin position="1"/>
        <end position="78"/>
    </location>
</feature>
<feature type="binding site" evidence="9">
    <location>
        <position position="113"/>
    </location>
    <ligand>
        <name>ATP</name>
        <dbReference type="ChEBI" id="CHEBI:30616"/>
    </ligand>
</feature>
<dbReference type="PROSITE" id="PS50011">
    <property type="entry name" value="PROTEIN_KINASE_DOM"/>
    <property type="match status" value="1"/>
</dbReference>
<dbReference type="PANTHER" id="PTHR24361:SF433">
    <property type="entry name" value="PROTEIN KINASE DOMAIN-CONTAINING PROTEIN"/>
    <property type="match status" value="1"/>
</dbReference>
<dbReference type="FunFam" id="3.30.200.20:FF:000042">
    <property type="entry name" value="Aurora kinase A"/>
    <property type="match status" value="1"/>
</dbReference>
<feature type="compositionally biased region" description="Basic and acidic residues" evidence="10">
    <location>
        <begin position="488"/>
        <end position="514"/>
    </location>
</feature>
<organism evidence="12 13">
    <name type="scientific">Stachybotrys chlorohalonatus (strain IBT 40285)</name>
    <dbReference type="NCBI Taxonomy" id="1283841"/>
    <lineage>
        <taxon>Eukaryota</taxon>
        <taxon>Fungi</taxon>
        <taxon>Dikarya</taxon>
        <taxon>Ascomycota</taxon>
        <taxon>Pezizomycotina</taxon>
        <taxon>Sordariomycetes</taxon>
        <taxon>Hypocreomycetidae</taxon>
        <taxon>Hypocreales</taxon>
        <taxon>Stachybotryaceae</taxon>
        <taxon>Stachybotrys</taxon>
    </lineage>
</organism>
<dbReference type="STRING" id="1283841.A0A084QIS6"/>
<keyword evidence="13" id="KW-1185">Reference proteome</keyword>
<dbReference type="InterPro" id="IPR011009">
    <property type="entry name" value="Kinase-like_dom_sf"/>
</dbReference>
<dbReference type="EMBL" id="KL660718">
    <property type="protein sequence ID" value="KFA63861.1"/>
    <property type="molecule type" value="Genomic_DNA"/>
</dbReference>
<evidence type="ECO:0000256" key="1">
    <source>
        <dbReference type="ARBA" id="ARBA00012513"/>
    </source>
</evidence>
<dbReference type="PROSITE" id="PS00107">
    <property type="entry name" value="PROTEIN_KINASE_ATP"/>
    <property type="match status" value="1"/>
</dbReference>
<evidence type="ECO:0000256" key="6">
    <source>
        <dbReference type="ARBA" id="ARBA00022840"/>
    </source>
</evidence>
<dbReference type="Pfam" id="PF00069">
    <property type="entry name" value="Pkinase"/>
    <property type="match status" value="1"/>
</dbReference>
<dbReference type="FunFam" id="1.10.510.10:FF:000246">
    <property type="entry name" value="Putative Serine-threonine kinase SepH"/>
    <property type="match status" value="1"/>
</dbReference>
<reference evidence="12 13" key="1">
    <citation type="journal article" date="2014" name="BMC Genomics">
        <title>Comparative genome sequencing reveals chemotype-specific gene clusters in the toxigenic black mold Stachybotrys.</title>
        <authorList>
            <person name="Semeiks J."/>
            <person name="Borek D."/>
            <person name="Otwinowski Z."/>
            <person name="Grishin N.V."/>
        </authorList>
    </citation>
    <scope>NUCLEOTIDE SEQUENCE [LARGE SCALE GENOMIC DNA]</scope>
    <source>
        <strain evidence="12 13">IBT 40285</strain>
    </source>
</reference>
<feature type="region of interest" description="Disordered" evidence="10">
    <location>
        <begin position="1317"/>
        <end position="1455"/>
    </location>
</feature>
<feature type="compositionally biased region" description="Low complexity" evidence="10">
    <location>
        <begin position="1267"/>
        <end position="1286"/>
    </location>
</feature>
<evidence type="ECO:0000256" key="9">
    <source>
        <dbReference type="PROSITE-ProRule" id="PRU10141"/>
    </source>
</evidence>
<feature type="region of interest" description="Disordered" evidence="10">
    <location>
        <begin position="1257"/>
        <end position="1305"/>
    </location>
</feature>
<evidence type="ECO:0000313" key="12">
    <source>
        <dbReference type="EMBL" id="KFA63861.1"/>
    </source>
</evidence>
<dbReference type="InterPro" id="IPR008271">
    <property type="entry name" value="Ser/Thr_kinase_AS"/>
</dbReference>
<feature type="region of interest" description="Disordered" evidence="10">
    <location>
        <begin position="487"/>
        <end position="546"/>
    </location>
</feature>
<evidence type="ECO:0000256" key="4">
    <source>
        <dbReference type="ARBA" id="ARBA00022741"/>
    </source>
</evidence>
<evidence type="ECO:0000256" key="8">
    <source>
        <dbReference type="ARBA" id="ARBA00048679"/>
    </source>
</evidence>
<dbReference type="EC" id="2.7.11.1" evidence="1"/>
<evidence type="ECO:0000256" key="7">
    <source>
        <dbReference type="ARBA" id="ARBA00047899"/>
    </source>
</evidence>
<dbReference type="InterPro" id="IPR016024">
    <property type="entry name" value="ARM-type_fold"/>
</dbReference>
<dbReference type="InterPro" id="IPR000719">
    <property type="entry name" value="Prot_kinase_dom"/>
</dbReference>
<feature type="compositionally biased region" description="Polar residues" evidence="10">
    <location>
        <begin position="1292"/>
        <end position="1304"/>
    </location>
</feature>
<comment type="catalytic activity">
    <reaction evidence="8">
        <text>L-seryl-[protein] + ATP = O-phospho-L-seryl-[protein] + ADP + H(+)</text>
        <dbReference type="Rhea" id="RHEA:17989"/>
        <dbReference type="Rhea" id="RHEA-COMP:9863"/>
        <dbReference type="Rhea" id="RHEA-COMP:11604"/>
        <dbReference type="ChEBI" id="CHEBI:15378"/>
        <dbReference type="ChEBI" id="CHEBI:29999"/>
        <dbReference type="ChEBI" id="CHEBI:30616"/>
        <dbReference type="ChEBI" id="CHEBI:83421"/>
        <dbReference type="ChEBI" id="CHEBI:456216"/>
        <dbReference type="EC" id="2.7.11.1"/>
    </reaction>
</comment>
<dbReference type="SUPFAM" id="SSF56112">
    <property type="entry name" value="Protein kinase-like (PK-like)"/>
    <property type="match status" value="1"/>
</dbReference>
<dbReference type="InterPro" id="IPR053235">
    <property type="entry name" value="Ser_Thr_kinase"/>
</dbReference>
<dbReference type="InterPro" id="IPR011989">
    <property type="entry name" value="ARM-like"/>
</dbReference>
<name>A0A084QIS6_STAC4</name>
<proteinExistence type="predicted"/>
<dbReference type="Gene3D" id="1.25.10.10">
    <property type="entry name" value="Leucine-rich Repeat Variant"/>
    <property type="match status" value="2"/>
</dbReference>
<evidence type="ECO:0000259" key="11">
    <source>
        <dbReference type="PROSITE" id="PS50011"/>
    </source>
</evidence>
<feature type="compositionally biased region" description="Basic and acidic residues" evidence="10">
    <location>
        <begin position="1325"/>
        <end position="1342"/>
    </location>
</feature>
<dbReference type="OrthoDB" id="8693905at2759"/>
<feature type="region of interest" description="Disordered" evidence="10">
    <location>
        <begin position="594"/>
        <end position="632"/>
    </location>
</feature>
<dbReference type="Gene3D" id="1.10.510.10">
    <property type="entry name" value="Transferase(Phosphotransferase) domain 1"/>
    <property type="match status" value="1"/>
</dbReference>
<feature type="region of interest" description="Disordered" evidence="10">
    <location>
        <begin position="375"/>
        <end position="408"/>
    </location>
</feature>
<evidence type="ECO:0000256" key="3">
    <source>
        <dbReference type="ARBA" id="ARBA00022679"/>
    </source>
</evidence>
<dbReference type="PANTHER" id="PTHR24361">
    <property type="entry name" value="MITOGEN-ACTIVATED KINASE KINASE KINASE"/>
    <property type="match status" value="1"/>
</dbReference>
<evidence type="ECO:0000256" key="10">
    <source>
        <dbReference type="SAM" id="MobiDB-lite"/>
    </source>
</evidence>
<feature type="compositionally biased region" description="Low complexity" evidence="10">
    <location>
        <begin position="1424"/>
        <end position="1435"/>
    </location>
</feature>
<evidence type="ECO:0000313" key="13">
    <source>
        <dbReference type="Proteomes" id="UP000028524"/>
    </source>
</evidence>
<sequence>RKREEQNNESENDGHDDDDYDNRAGLEAGRETMGLPPERQYQHNGRPPAAVVVSRDRNGMPGTPSRKEKQRESSAVQDPGLKDYRLGECLGKGAFGSVYKAFNWGTGEAVAVKQIKLADLPKSELRMIESEIDLLKNLHHANIVKYIGFVKSVDCLNIILEYCENGSLHSICKAYGKFPENLVGVYMTQVLQGLEYLHNQGVIHRDIKGANILTTKDGTVKLADFGVSTSTLAGGQDKEAQVVGTPYWMAPEIIELSGASSASDIWSVGCTVIELQSGKPPYHNLAAMPALFAIVNDDHPPLPEGISPAARDFLMQCFQKDPNLRVTARKLLRHAWIVGCRRSDAPVSKTPANFSEAVEEVKQWNKALQSSETSLRASFGTEAPGPSSRFTSGTPAKGPLHLAKPRPGAEAFRTPELADDDNWDDDFASAISPSALQLPHLKPQDNFGGLLSSDKLKAFASVNDGRDSSNNYDDDFEGELMTIKGPHHFHEMDSQEKTIRSLPKKTEKAVEPAKSHSRSKSSSKVTAAGGPSKGPKSPQKAPFNKFELPARPDVVYREQSVEDYSDLFVDTDSVFNRSLNQAVQKGVRQIDSPQLFHPSDLTSLPRSMQAPVGGSMRKKTPSRPSVLPDRPMRRTRSSIEIQKFAEDDDEDFSDVFGTSEAITEKEESERGSEDGGLMLLSKMSSNSWLGDDEDEDDPFASMDPGWDEMDLEANIARDRHARLAEKVEDLVRSLKTNEGGDTLDAVSEDLLVLLFENDEVKTLIMSAHGLLPILEILEPCTVTSRQYMILQLLKVVNAIILDDVEIQENLCFVGGIPIITKFAARQYSDDIRLEAAAFVRQMYQTSTLTLQMFVSAGGLNVLVEFLDEDYDSARDLVLIGVNGIWNVFELQGPTPKNDFCRIFSRSKILYPLALVLHRVLDEEGDDELDELIEGRIVNIFYLFSQAENFVKEVVADRQVLKSVLKDLRRMTPIHQITMLKFIKNLSMLSTTIESLHSADAIEFLIDLLSYSMKKGHPHFREISNQVLNTMFNLCRLSKERQEDAAVGGIIPLLLRIMQTERPPKEFALPILCDMAHSGSKGRRYLWQNKGLNFYVSLLTDQYWQVTALDAILVWLQEETSNVEGYLKEGSFTRAIVSCFNTNKLNAFDSNLLEPLLKLLRLSPPVARSLAKPEMFAGISQRLGHKKAVVRLNLLRLVRTIMDACETWGTGDGLASVNSSQVRSLMDTIQTLADTDSAVLVRNLALELVKSHVEGMAGSTVHEGTGPSQASSASSRRSATRRNTSYTPPALLSSISMPPTPTNRSRGALANSAFVEVAASSPRRPMAVDRERDSILYRPRSRDGPTGIPRRVSGDGSGLSGLSAAGKSRLPRTSLASIVPSRAAAGSPRVEPPMVMRSESNLSNKENAGRHIVTSPSSYVGSIPSAASRESSVGSSQGDGSTGVPKRRTRPSDIRW</sequence>
<gene>
    <name evidence="12" type="ORF">S40285_04447</name>
</gene>
<protein>
    <recommendedName>
        <fullName evidence="1">non-specific serine/threonine protein kinase</fullName>
        <ecNumber evidence="1">2.7.11.1</ecNumber>
    </recommendedName>
</protein>
<dbReference type="CDD" id="cd06627">
    <property type="entry name" value="STKc_Cdc7_like"/>
    <property type="match status" value="1"/>
</dbReference>
<keyword evidence="5" id="KW-0418">Kinase</keyword>
<dbReference type="InParanoid" id="A0A084QIS6"/>